<dbReference type="EMBL" id="KZ301976">
    <property type="protein sequence ID" value="PFH53011.1"/>
    <property type="molecule type" value="Genomic_DNA"/>
</dbReference>
<evidence type="ECO:0000313" key="10">
    <source>
        <dbReference type="EMBL" id="PFH53011.1"/>
    </source>
</evidence>
<dbReference type="Proteomes" id="UP000242287">
    <property type="component" value="Unassembled WGS sequence"/>
</dbReference>
<evidence type="ECO:0000256" key="2">
    <source>
        <dbReference type="ARBA" id="ARBA00009259"/>
    </source>
</evidence>
<keyword evidence="11" id="KW-1185">Reference proteome</keyword>
<dbReference type="OrthoDB" id="2160599at2759"/>
<sequence length="459" mass="47560">MNGDSFNAQAGPSNPHNYVAPVAPPTSAFSLPTLSESSSIPSARPPPAPSIPSLYLTPPGPPSPPTLLASTQDLISRFGLLPSYDKYVRPYALHPSQTLSSTAIGSTSGSFGGIDKGKGREVVADGPGGMGVPVLGGAGVAGAGEEEVKGERKKKNTYKHLIKGTPGKHSMKKDDYLSTMMLVPPKQRIQIRPFDARTQRDAFTVSLEGLKGWNIHALVLESPQAREDRKKRKELKRMAKAQVAAAAAALQAGLPLPGQAQPIHAPVATHASARPPAAASAASPNGIATPRPTGASTPRPRGSTPRPASTIPRPAATSTTATAGTTVAPAPVKAQPQAIPRPGSTKPIASSVPTNAPAPTRPGSTVPMPGSVRVNTPVRTSTPMQVDQPRGKKRERDDMPVNGVPIGNVNGTVPGMNTVPRTAIDAKAGVAGVRPRPIKKQKMDRDVAPVQQQPTPQGV</sequence>
<evidence type="ECO:0000256" key="6">
    <source>
        <dbReference type="ARBA" id="ARBA00023163"/>
    </source>
</evidence>
<evidence type="ECO:0000256" key="9">
    <source>
        <dbReference type="SAM" id="MobiDB-lite"/>
    </source>
</evidence>
<comment type="similarity">
    <text evidence="2">Belongs to the Mediator complex subunit 19 family.</text>
</comment>
<keyword evidence="5" id="KW-0010">Activator</keyword>
<feature type="compositionally biased region" description="Polar residues" evidence="9">
    <location>
        <begin position="99"/>
        <end position="109"/>
    </location>
</feature>
<comment type="subcellular location">
    <subcellularLocation>
        <location evidence="1">Nucleus</location>
    </subcellularLocation>
</comment>
<feature type="region of interest" description="Disordered" evidence="9">
    <location>
        <begin position="99"/>
        <end position="118"/>
    </location>
</feature>
<dbReference type="AlphaFoldDB" id="A0A2A9NX70"/>
<evidence type="ECO:0000313" key="11">
    <source>
        <dbReference type="Proteomes" id="UP000242287"/>
    </source>
</evidence>
<feature type="compositionally biased region" description="Polar residues" evidence="9">
    <location>
        <begin position="27"/>
        <end position="36"/>
    </location>
</feature>
<evidence type="ECO:0000256" key="8">
    <source>
        <dbReference type="ARBA" id="ARBA00032018"/>
    </source>
</evidence>
<feature type="compositionally biased region" description="Low complexity" evidence="9">
    <location>
        <begin position="295"/>
        <end position="340"/>
    </location>
</feature>
<dbReference type="GO" id="GO:0003712">
    <property type="term" value="F:transcription coregulator activity"/>
    <property type="evidence" value="ECO:0007669"/>
    <property type="project" value="InterPro"/>
</dbReference>
<proteinExistence type="inferred from homology"/>
<reference evidence="10 11" key="1">
    <citation type="submission" date="2014-02" db="EMBL/GenBank/DDBJ databases">
        <title>Transposable element dynamics among asymbiotic and ectomycorrhizal Amanita fungi.</title>
        <authorList>
            <consortium name="DOE Joint Genome Institute"/>
            <person name="Hess J."/>
            <person name="Skrede I."/>
            <person name="Wolfe B."/>
            <person name="LaButti K."/>
            <person name="Ohm R.A."/>
            <person name="Grigoriev I.V."/>
            <person name="Pringle A."/>
        </authorList>
    </citation>
    <scope>NUCLEOTIDE SEQUENCE [LARGE SCALE GENOMIC DNA]</scope>
    <source>
        <strain evidence="10 11">SKay4041</strain>
    </source>
</reference>
<accession>A0A2A9NX70</accession>
<dbReference type="GO" id="GO:0006357">
    <property type="term" value="P:regulation of transcription by RNA polymerase II"/>
    <property type="evidence" value="ECO:0007669"/>
    <property type="project" value="InterPro"/>
</dbReference>
<feature type="compositionally biased region" description="Polar residues" evidence="9">
    <location>
        <begin position="1"/>
        <end position="16"/>
    </location>
</feature>
<dbReference type="GO" id="GO:0016592">
    <property type="term" value="C:mediator complex"/>
    <property type="evidence" value="ECO:0007669"/>
    <property type="project" value="InterPro"/>
</dbReference>
<evidence type="ECO:0000256" key="5">
    <source>
        <dbReference type="ARBA" id="ARBA00023159"/>
    </source>
</evidence>
<organism evidence="10 11">
    <name type="scientific">Amanita thiersii Skay4041</name>
    <dbReference type="NCBI Taxonomy" id="703135"/>
    <lineage>
        <taxon>Eukaryota</taxon>
        <taxon>Fungi</taxon>
        <taxon>Dikarya</taxon>
        <taxon>Basidiomycota</taxon>
        <taxon>Agaricomycotina</taxon>
        <taxon>Agaricomycetes</taxon>
        <taxon>Agaricomycetidae</taxon>
        <taxon>Agaricales</taxon>
        <taxon>Pluteineae</taxon>
        <taxon>Amanitaceae</taxon>
        <taxon>Amanita</taxon>
    </lineage>
</organism>
<dbReference type="PANTHER" id="PTHR28270">
    <property type="entry name" value="MEDIATOR OF RNA POLYMERASE II TRANSCRIPTION SUBUNIT 19"/>
    <property type="match status" value="1"/>
</dbReference>
<evidence type="ECO:0000256" key="3">
    <source>
        <dbReference type="ARBA" id="ARBA00019615"/>
    </source>
</evidence>
<protein>
    <recommendedName>
        <fullName evidence="3">Mediator of RNA polymerase II transcription subunit 19</fullName>
    </recommendedName>
    <alternativeName>
        <fullName evidence="8">Mediator complex subunit 19</fullName>
    </alternativeName>
</protein>
<feature type="compositionally biased region" description="Polar residues" evidence="9">
    <location>
        <begin position="373"/>
        <end position="385"/>
    </location>
</feature>
<keyword evidence="4" id="KW-0805">Transcription regulation</keyword>
<gene>
    <name evidence="10" type="ORF">AMATHDRAFT_138608</name>
</gene>
<dbReference type="GO" id="GO:0070847">
    <property type="term" value="C:core mediator complex"/>
    <property type="evidence" value="ECO:0007669"/>
    <property type="project" value="TreeGrafter"/>
</dbReference>
<keyword evidence="6" id="KW-0804">Transcription</keyword>
<dbReference type="PANTHER" id="PTHR28270:SF1">
    <property type="entry name" value="MEDIATOR OF RNA POLYMERASE II TRANSCRIPTION SUBUNIT 19"/>
    <property type="match status" value="1"/>
</dbReference>
<dbReference type="STRING" id="703135.A0A2A9NX70"/>
<feature type="compositionally biased region" description="Low complexity" evidence="9">
    <location>
        <begin position="271"/>
        <end position="284"/>
    </location>
</feature>
<dbReference type="InterPro" id="IPR013942">
    <property type="entry name" value="Mediator_Med19_fun"/>
</dbReference>
<name>A0A2A9NX70_9AGAR</name>
<evidence type="ECO:0000256" key="4">
    <source>
        <dbReference type="ARBA" id="ARBA00023015"/>
    </source>
</evidence>
<feature type="region of interest" description="Disordered" evidence="9">
    <location>
        <begin position="1"/>
        <end position="69"/>
    </location>
</feature>
<evidence type="ECO:0000256" key="1">
    <source>
        <dbReference type="ARBA" id="ARBA00004123"/>
    </source>
</evidence>
<keyword evidence="7" id="KW-0539">Nucleus</keyword>
<feature type="region of interest" description="Disordered" evidence="9">
    <location>
        <begin position="268"/>
        <end position="459"/>
    </location>
</feature>
<feature type="compositionally biased region" description="Polar residues" evidence="9">
    <location>
        <begin position="450"/>
        <end position="459"/>
    </location>
</feature>
<evidence type="ECO:0000256" key="7">
    <source>
        <dbReference type="ARBA" id="ARBA00023242"/>
    </source>
</evidence>